<dbReference type="AlphaFoldDB" id="A0A381YS55"/>
<evidence type="ECO:0000313" key="1">
    <source>
        <dbReference type="EMBL" id="SVA79451.1"/>
    </source>
</evidence>
<organism evidence="1">
    <name type="scientific">marine metagenome</name>
    <dbReference type="NCBI Taxonomy" id="408172"/>
    <lineage>
        <taxon>unclassified sequences</taxon>
        <taxon>metagenomes</taxon>
        <taxon>ecological metagenomes</taxon>
    </lineage>
</organism>
<accession>A0A381YS55</accession>
<protein>
    <submittedName>
        <fullName evidence="1">Uncharacterized protein</fullName>
    </submittedName>
</protein>
<name>A0A381YS55_9ZZZZ</name>
<gene>
    <name evidence="1" type="ORF">METZ01_LOCUS132305</name>
</gene>
<proteinExistence type="predicted"/>
<reference evidence="1" key="1">
    <citation type="submission" date="2018-05" db="EMBL/GenBank/DDBJ databases">
        <authorList>
            <person name="Lanie J.A."/>
            <person name="Ng W.-L."/>
            <person name="Kazmierczak K.M."/>
            <person name="Andrzejewski T.M."/>
            <person name="Davidsen T.M."/>
            <person name="Wayne K.J."/>
            <person name="Tettelin H."/>
            <person name="Glass J.I."/>
            <person name="Rusch D."/>
            <person name="Podicherti R."/>
            <person name="Tsui H.-C.T."/>
            <person name="Winkler M.E."/>
        </authorList>
    </citation>
    <scope>NUCLEOTIDE SEQUENCE</scope>
</reference>
<dbReference type="EMBL" id="UINC01018844">
    <property type="protein sequence ID" value="SVA79451.1"/>
    <property type="molecule type" value="Genomic_DNA"/>
</dbReference>
<feature type="non-terminal residue" evidence="1">
    <location>
        <position position="60"/>
    </location>
</feature>
<sequence length="60" mass="6456">MISRIPPFLLFIGLFLWSCEEDLPKDCLGVAGGDAEIDECGVCDEYPGNDCAEDCAGVWG</sequence>